<organism evidence="3 4">
    <name type="scientific">Thermosipho affectus</name>
    <dbReference type="NCBI Taxonomy" id="660294"/>
    <lineage>
        <taxon>Bacteria</taxon>
        <taxon>Thermotogati</taxon>
        <taxon>Thermotogota</taxon>
        <taxon>Thermotogae</taxon>
        <taxon>Thermotogales</taxon>
        <taxon>Fervidobacteriaceae</taxon>
        <taxon>Thermosipho</taxon>
    </lineage>
</organism>
<dbReference type="InterPro" id="IPR001453">
    <property type="entry name" value="MoaB/Mog_dom"/>
</dbReference>
<evidence type="ECO:0000313" key="4">
    <source>
        <dbReference type="Proteomes" id="UP000242616"/>
    </source>
</evidence>
<dbReference type="Pfam" id="PF00994">
    <property type="entry name" value="MoCF_biosynth"/>
    <property type="match status" value="1"/>
</dbReference>
<dbReference type="PIRSF" id="PIRSF006728">
    <property type="entry name" value="CinA"/>
    <property type="match status" value="1"/>
</dbReference>
<dbReference type="NCBIfam" id="NF001813">
    <property type="entry name" value="PRK00549.1"/>
    <property type="match status" value="1"/>
</dbReference>
<feature type="domain" description="MoaB/Mog" evidence="2">
    <location>
        <begin position="5"/>
        <end position="166"/>
    </location>
</feature>
<dbReference type="EMBL" id="LBFC01000018">
    <property type="protein sequence ID" value="ONN27058.1"/>
    <property type="molecule type" value="Genomic_DNA"/>
</dbReference>
<dbReference type="SMART" id="SM00852">
    <property type="entry name" value="MoCF_biosynth"/>
    <property type="match status" value="1"/>
</dbReference>
<dbReference type="NCBIfam" id="TIGR00200">
    <property type="entry name" value="cinA_nterm"/>
    <property type="match status" value="1"/>
</dbReference>
<dbReference type="Gene3D" id="3.90.950.20">
    <property type="entry name" value="CinA-like"/>
    <property type="match status" value="1"/>
</dbReference>
<comment type="caution">
    <text evidence="3">The sequence shown here is derived from an EMBL/GenBank/DDBJ whole genome shotgun (WGS) entry which is preliminary data.</text>
</comment>
<dbReference type="Pfam" id="PF02464">
    <property type="entry name" value="CinA"/>
    <property type="match status" value="1"/>
</dbReference>
<dbReference type="InterPro" id="IPR050101">
    <property type="entry name" value="CinA"/>
</dbReference>
<dbReference type="CDD" id="cd00885">
    <property type="entry name" value="cinA"/>
    <property type="match status" value="1"/>
</dbReference>
<dbReference type="InterPro" id="IPR036425">
    <property type="entry name" value="MoaB/Mog-like_dom_sf"/>
</dbReference>
<comment type="similarity">
    <text evidence="1">Belongs to the CinA family.</text>
</comment>
<evidence type="ECO:0000256" key="1">
    <source>
        <dbReference type="HAMAP-Rule" id="MF_00226"/>
    </source>
</evidence>
<keyword evidence="4" id="KW-1185">Reference proteome</keyword>
<dbReference type="InterPro" id="IPR036653">
    <property type="entry name" value="CinA-like_C"/>
</dbReference>
<dbReference type="HAMAP" id="MF_00226_B">
    <property type="entry name" value="CinA_B"/>
    <property type="match status" value="1"/>
</dbReference>
<gene>
    <name evidence="3" type="ORF">XJ44_04510</name>
</gene>
<dbReference type="Proteomes" id="UP000242616">
    <property type="component" value="Unassembled WGS sequence"/>
</dbReference>
<dbReference type="Gene3D" id="3.40.980.10">
    <property type="entry name" value="MoaB/Mog-like domain"/>
    <property type="match status" value="1"/>
</dbReference>
<dbReference type="NCBIfam" id="TIGR00177">
    <property type="entry name" value="molyb_syn"/>
    <property type="match status" value="1"/>
</dbReference>
<sequence>MKKSIILAIGNELVEGIILDTNSKYISRKLLDFGYKTIAIKTLPDDMKILVEEIKSSLKKADLLITTGGLGPTEDDLTRESVSKAIGKKLVFSDKIYKSILEKIKKFHREVPENVKKQAWVIESAKVIENPVGTAPGQIIDNIIILPGPPVEMKPIFDKALNYIEKGEKIYQRRVKFLGIPEAVLVEKYKDIIYKHDINVATMASHITGVELRFTGERKKVDEIVNLLKEKLSDYIYAFDDKTIEEVVFEKLGDKTVSFAESCTGGLISSKFVSLPGVSKVFKGAIVAYSNEVKENVLNVSKNTIKTFGAVSKECVTEMAKGVCKILNSDYSVSVSGIAGPTGGTKEKPVGTVWICAYDRQKDVYLAKNFLFRGNRQIIREKSSLYALNLLRRIIE</sequence>
<dbReference type="NCBIfam" id="TIGR00199">
    <property type="entry name" value="PncC_domain"/>
    <property type="match status" value="1"/>
</dbReference>
<dbReference type="PANTHER" id="PTHR13939">
    <property type="entry name" value="NICOTINAMIDE-NUCLEOTIDE AMIDOHYDROLASE PNCC"/>
    <property type="match status" value="1"/>
</dbReference>
<accession>A0ABX3IK72</accession>
<dbReference type="SUPFAM" id="SSF142433">
    <property type="entry name" value="CinA-like"/>
    <property type="match status" value="1"/>
</dbReference>
<evidence type="ECO:0000259" key="2">
    <source>
        <dbReference type="SMART" id="SM00852"/>
    </source>
</evidence>
<name>A0ABX3IK72_9BACT</name>
<dbReference type="InterPro" id="IPR008136">
    <property type="entry name" value="CinA_C"/>
</dbReference>
<proteinExistence type="inferred from homology"/>
<dbReference type="RefSeq" id="WP_077198213.1">
    <property type="nucleotide sequence ID" value="NZ_LBFC01000018.1"/>
</dbReference>
<dbReference type="PANTHER" id="PTHR13939:SF0">
    <property type="entry name" value="NMN AMIDOHYDROLASE-LIKE PROTEIN YFAY"/>
    <property type="match status" value="1"/>
</dbReference>
<dbReference type="SUPFAM" id="SSF53218">
    <property type="entry name" value="Molybdenum cofactor biosynthesis proteins"/>
    <property type="match status" value="1"/>
</dbReference>
<evidence type="ECO:0000313" key="3">
    <source>
        <dbReference type="EMBL" id="ONN27058.1"/>
    </source>
</evidence>
<reference evidence="3 4" key="1">
    <citation type="submission" date="2015-06" db="EMBL/GenBank/DDBJ databases">
        <title>Genome sequencing of Thermotogales isolates from hydrothermal vents.</title>
        <authorList>
            <person name="Haverkamp T.H."/>
            <person name="Kublanov I.V."/>
            <person name="Nesbo C.L."/>
        </authorList>
    </citation>
    <scope>NUCLEOTIDE SEQUENCE [LARGE SCALE GENOMIC DNA]</scope>
    <source>
        <strain evidence="4">ik275mar</strain>
    </source>
</reference>
<dbReference type="InterPro" id="IPR008135">
    <property type="entry name" value="Competence-induced_CinA"/>
</dbReference>
<protein>
    <recommendedName>
        <fullName evidence="1">CinA-like protein</fullName>
    </recommendedName>
</protein>
<dbReference type="Gene3D" id="3.30.70.2860">
    <property type="match status" value="1"/>
</dbReference>